<dbReference type="InterPro" id="IPR011004">
    <property type="entry name" value="Trimer_LpxA-like_sf"/>
</dbReference>
<dbReference type="PANTHER" id="PTHR23416:SF23">
    <property type="entry name" value="ACETYLTRANSFERASE C18B11.09C-RELATED"/>
    <property type="match status" value="1"/>
</dbReference>
<evidence type="ECO:0000256" key="2">
    <source>
        <dbReference type="ARBA" id="ARBA00022679"/>
    </source>
</evidence>
<dbReference type="GO" id="GO:0008374">
    <property type="term" value="F:O-acyltransferase activity"/>
    <property type="evidence" value="ECO:0007669"/>
    <property type="project" value="TreeGrafter"/>
</dbReference>
<comment type="caution">
    <text evidence="3">The sequence shown here is derived from an EMBL/GenBank/DDBJ whole genome shotgun (WGS) entry which is preliminary data.</text>
</comment>
<dbReference type="InterPro" id="IPR051159">
    <property type="entry name" value="Hexapeptide_acetyltransf"/>
</dbReference>
<organism evidence="3">
    <name type="scientific">bioreactor metagenome</name>
    <dbReference type="NCBI Taxonomy" id="1076179"/>
    <lineage>
        <taxon>unclassified sequences</taxon>
        <taxon>metagenomes</taxon>
        <taxon>ecological metagenomes</taxon>
    </lineage>
</organism>
<dbReference type="EMBL" id="VSSQ01000044">
    <property type="protein sequence ID" value="MPL68883.1"/>
    <property type="molecule type" value="Genomic_DNA"/>
</dbReference>
<reference evidence="3" key="1">
    <citation type="submission" date="2019-08" db="EMBL/GenBank/DDBJ databases">
        <authorList>
            <person name="Kucharzyk K."/>
            <person name="Murdoch R.W."/>
            <person name="Higgins S."/>
            <person name="Loffler F."/>
        </authorList>
    </citation>
    <scope>NUCLEOTIDE SEQUENCE</scope>
</reference>
<dbReference type="InterPro" id="IPR018357">
    <property type="entry name" value="Hexapep_transf_CS"/>
</dbReference>
<dbReference type="PROSITE" id="PS00101">
    <property type="entry name" value="HEXAPEP_TRANSFERASES"/>
    <property type="match status" value="1"/>
</dbReference>
<evidence type="ECO:0000313" key="3">
    <source>
        <dbReference type="EMBL" id="MPL68883.1"/>
    </source>
</evidence>
<dbReference type="InterPro" id="IPR001451">
    <property type="entry name" value="Hexapep"/>
</dbReference>
<gene>
    <name evidence="3" type="primary">dapH_7</name>
    <name evidence="3" type="ORF">SDC9_14616</name>
</gene>
<dbReference type="GO" id="GO:0047200">
    <property type="term" value="F:tetrahydrodipicolinate N-acetyltransferase activity"/>
    <property type="evidence" value="ECO:0007669"/>
    <property type="project" value="UniProtKB-EC"/>
</dbReference>
<dbReference type="PANTHER" id="PTHR23416">
    <property type="entry name" value="SIALIC ACID SYNTHASE-RELATED"/>
    <property type="match status" value="1"/>
</dbReference>
<dbReference type="Gene3D" id="2.160.10.10">
    <property type="entry name" value="Hexapeptide repeat proteins"/>
    <property type="match status" value="1"/>
</dbReference>
<proteinExistence type="inferred from homology"/>
<dbReference type="AlphaFoldDB" id="A0A644TPK8"/>
<evidence type="ECO:0000256" key="1">
    <source>
        <dbReference type="ARBA" id="ARBA00007274"/>
    </source>
</evidence>
<dbReference type="GO" id="GO:0005829">
    <property type="term" value="C:cytosol"/>
    <property type="evidence" value="ECO:0007669"/>
    <property type="project" value="TreeGrafter"/>
</dbReference>
<accession>A0A644TPK8</accession>
<keyword evidence="3" id="KW-0012">Acyltransferase</keyword>
<keyword evidence="2 3" id="KW-0808">Transferase</keyword>
<comment type="similarity">
    <text evidence="1">Belongs to the transferase hexapeptide repeat family.</text>
</comment>
<dbReference type="SUPFAM" id="SSF51161">
    <property type="entry name" value="Trimeric LpxA-like enzymes"/>
    <property type="match status" value="1"/>
</dbReference>
<sequence>MMKMITIKLYNKWINFKLRFWDVMQKEKCITGNSTNLFLEAKIENLCKNKEKIRIGDNCKIRGELLVYPHGGEILIGNDCYIGEMTKIWSARQIKIGNRVLIAHNVNIHDSNDHPLDKNERHNHYLEIITSGHPKIIDTLREAPIVIEDDVWIGFNAIILKGVRIGVGAIIGAGAIVKKDVAPYTVVVGNQNNIKSL</sequence>
<dbReference type="CDD" id="cd04647">
    <property type="entry name" value="LbH_MAT_like"/>
    <property type="match status" value="1"/>
</dbReference>
<dbReference type="Pfam" id="PF00132">
    <property type="entry name" value="Hexapep"/>
    <property type="match status" value="1"/>
</dbReference>
<name>A0A644TPK8_9ZZZZ</name>
<dbReference type="EC" id="2.3.1.89" evidence="3"/>
<protein>
    <submittedName>
        <fullName evidence="3">2,3,4,5-tetrahydropyridine-2,6-dicarboxylate N-acetyltransferase</fullName>
        <ecNumber evidence="3">2.3.1.89</ecNumber>
    </submittedName>
</protein>